<dbReference type="AlphaFoldDB" id="A0A511T9D4"/>
<dbReference type="Proteomes" id="UP000321514">
    <property type="component" value="Unassembled WGS sequence"/>
</dbReference>
<evidence type="ECO:0000259" key="7">
    <source>
        <dbReference type="Pfam" id="PF04542"/>
    </source>
</evidence>
<evidence type="ECO:0000256" key="6">
    <source>
        <dbReference type="SAM" id="MobiDB-lite"/>
    </source>
</evidence>
<dbReference type="RefSeq" id="WP_143097376.1">
    <property type="nucleotide sequence ID" value="NZ_BJXR01000037.1"/>
</dbReference>
<comment type="similarity">
    <text evidence="1">Belongs to the sigma-70 factor family. ECF subfamily.</text>
</comment>
<keyword evidence="3" id="KW-0731">Sigma factor</keyword>
<dbReference type="InterPro" id="IPR014284">
    <property type="entry name" value="RNA_pol_sigma-70_dom"/>
</dbReference>
<evidence type="ECO:0000256" key="5">
    <source>
        <dbReference type="ARBA" id="ARBA00023163"/>
    </source>
</evidence>
<dbReference type="PANTHER" id="PTHR43133:SF8">
    <property type="entry name" value="RNA POLYMERASE SIGMA FACTOR HI_1459-RELATED"/>
    <property type="match status" value="1"/>
</dbReference>
<sequence length="221" mass="25282">MKTLNETTSTRFWEMWRQHQPRLLARSVRQLGGNHADAEDALGAAMLRAAEAWPREAHRLHNPEAWLARILHNTCVDQHRARARRADDPTDDTCTEATDALHAPSPEHLLLEREQARLLWRHVACLPESLRQACVLRFERELDGRTMAAQLGLTHVNTRRRLMRACQVLRVALTGSVDRSTQGEPFPRAPARAPRARLEPATRWRSARARPPRPAHRRADG</sequence>
<comment type="caution">
    <text evidence="8">The sequence shown here is derived from an EMBL/GenBank/DDBJ whole genome shotgun (WGS) entry which is preliminary data.</text>
</comment>
<feature type="domain" description="RNA polymerase sigma-70 region 2" evidence="7">
    <location>
        <begin position="16"/>
        <end position="85"/>
    </location>
</feature>
<keyword evidence="5" id="KW-0804">Transcription</keyword>
<dbReference type="OrthoDB" id="265863at2"/>
<dbReference type="SUPFAM" id="SSF88946">
    <property type="entry name" value="Sigma2 domain of RNA polymerase sigma factors"/>
    <property type="match status" value="1"/>
</dbReference>
<dbReference type="Pfam" id="PF04542">
    <property type="entry name" value="Sigma70_r2"/>
    <property type="match status" value="1"/>
</dbReference>
<organism evidence="8 11">
    <name type="scientific">Myxococcus fulvus</name>
    <dbReference type="NCBI Taxonomy" id="33"/>
    <lineage>
        <taxon>Bacteria</taxon>
        <taxon>Pseudomonadati</taxon>
        <taxon>Myxococcota</taxon>
        <taxon>Myxococcia</taxon>
        <taxon>Myxococcales</taxon>
        <taxon>Cystobacterineae</taxon>
        <taxon>Myxococcaceae</taxon>
        <taxon>Myxococcus</taxon>
    </lineage>
</organism>
<reference evidence="8 11" key="2">
    <citation type="submission" date="2019-07" db="EMBL/GenBank/DDBJ databases">
        <title>Whole genome shotgun sequence of Myxococcus fulvus NBRC 100333.</title>
        <authorList>
            <person name="Hosoyama A."/>
            <person name="Uohara A."/>
            <person name="Ohji S."/>
            <person name="Ichikawa N."/>
        </authorList>
    </citation>
    <scope>NUCLEOTIDE SEQUENCE [LARGE SCALE GENOMIC DNA]</scope>
    <source>
        <strain evidence="8 11">NBRC 100333</strain>
    </source>
</reference>
<reference evidence="9 10" key="1">
    <citation type="submission" date="2016-10" db="EMBL/GenBank/DDBJ databases">
        <authorList>
            <person name="Varghese N."/>
            <person name="Submissions S."/>
        </authorList>
    </citation>
    <scope>NUCLEOTIDE SEQUENCE [LARGE SCALE GENOMIC DNA]</scope>
    <source>
        <strain evidence="9 10">DSM 16525</strain>
    </source>
</reference>
<gene>
    <name evidence="8" type="ORF">MFU01_52300</name>
    <name evidence="9" type="ORF">SAMN05443572_110212</name>
</gene>
<name>A0A511T9D4_MYXFU</name>
<keyword evidence="10" id="KW-1185">Reference proteome</keyword>
<dbReference type="EMBL" id="BJXR01000037">
    <property type="protein sequence ID" value="GEN10193.1"/>
    <property type="molecule type" value="Genomic_DNA"/>
</dbReference>
<dbReference type="GO" id="GO:0006352">
    <property type="term" value="P:DNA-templated transcription initiation"/>
    <property type="evidence" value="ECO:0007669"/>
    <property type="project" value="InterPro"/>
</dbReference>
<dbReference type="PANTHER" id="PTHR43133">
    <property type="entry name" value="RNA POLYMERASE ECF-TYPE SIGMA FACTO"/>
    <property type="match status" value="1"/>
</dbReference>
<evidence type="ECO:0000256" key="3">
    <source>
        <dbReference type="ARBA" id="ARBA00023082"/>
    </source>
</evidence>
<evidence type="ECO:0000256" key="1">
    <source>
        <dbReference type="ARBA" id="ARBA00010641"/>
    </source>
</evidence>
<evidence type="ECO:0000313" key="8">
    <source>
        <dbReference type="EMBL" id="GEN10193.1"/>
    </source>
</evidence>
<dbReference type="GO" id="GO:0003677">
    <property type="term" value="F:DNA binding"/>
    <property type="evidence" value="ECO:0007669"/>
    <property type="project" value="UniProtKB-KW"/>
</dbReference>
<proteinExistence type="inferred from homology"/>
<dbReference type="InterPro" id="IPR039425">
    <property type="entry name" value="RNA_pol_sigma-70-like"/>
</dbReference>
<dbReference type="SUPFAM" id="SSF88659">
    <property type="entry name" value="Sigma3 and sigma4 domains of RNA polymerase sigma factors"/>
    <property type="match status" value="1"/>
</dbReference>
<evidence type="ECO:0000313" key="9">
    <source>
        <dbReference type="EMBL" id="SEU35157.1"/>
    </source>
</evidence>
<dbReference type="EMBL" id="FOIB01000010">
    <property type="protein sequence ID" value="SEU35157.1"/>
    <property type="molecule type" value="Genomic_DNA"/>
</dbReference>
<dbReference type="GO" id="GO:0016987">
    <property type="term" value="F:sigma factor activity"/>
    <property type="evidence" value="ECO:0007669"/>
    <property type="project" value="UniProtKB-KW"/>
</dbReference>
<feature type="compositionally biased region" description="Low complexity" evidence="6">
    <location>
        <begin position="185"/>
        <end position="195"/>
    </location>
</feature>
<evidence type="ECO:0000256" key="4">
    <source>
        <dbReference type="ARBA" id="ARBA00023125"/>
    </source>
</evidence>
<dbReference type="InterPro" id="IPR013325">
    <property type="entry name" value="RNA_pol_sigma_r2"/>
</dbReference>
<keyword evidence="2" id="KW-0805">Transcription regulation</keyword>
<feature type="compositionally biased region" description="Basic residues" evidence="6">
    <location>
        <begin position="205"/>
        <end position="221"/>
    </location>
</feature>
<dbReference type="InterPro" id="IPR013324">
    <property type="entry name" value="RNA_pol_sigma_r3/r4-like"/>
</dbReference>
<evidence type="ECO:0000256" key="2">
    <source>
        <dbReference type="ARBA" id="ARBA00023015"/>
    </source>
</evidence>
<accession>A0A511T9D4</accession>
<keyword evidence="4" id="KW-0238">DNA-binding</keyword>
<dbReference type="NCBIfam" id="TIGR02937">
    <property type="entry name" value="sigma70-ECF"/>
    <property type="match status" value="1"/>
</dbReference>
<dbReference type="Gene3D" id="1.10.1740.10">
    <property type="match status" value="1"/>
</dbReference>
<evidence type="ECO:0000313" key="11">
    <source>
        <dbReference type="Proteomes" id="UP000321514"/>
    </source>
</evidence>
<dbReference type="InterPro" id="IPR007627">
    <property type="entry name" value="RNA_pol_sigma70_r2"/>
</dbReference>
<evidence type="ECO:0000313" key="10">
    <source>
        <dbReference type="Proteomes" id="UP000183760"/>
    </source>
</evidence>
<protein>
    <submittedName>
        <fullName evidence="9">RNA polymerase sigma-70 factor, ECF subfamily</fullName>
    </submittedName>
</protein>
<dbReference type="Gene3D" id="1.10.10.10">
    <property type="entry name" value="Winged helix-like DNA-binding domain superfamily/Winged helix DNA-binding domain"/>
    <property type="match status" value="1"/>
</dbReference>
<feature type="region of interest" description="Disordered" evidence="6">
    <location>
        <begin position="178"/>
        <end position="221"/>
    </location>
</feature>
<dbReference type="InterPro" id="IPR036388">
    <property type="entry name" value="WH-like_DNA-bd_sf"/>
</dbReference>
<dbReference type="Proteomes" id="UP000183760">
    <property type="component" value="Unassembled WGS sequence"/>
</dbReference>